<gene>
    <name evidence="8" type="ORF">BCF33_2286</name>
</gene>
<dbReference type="GO" id="GO:0042970">
    <property type="term" value="F:homoserine transmembrane transporter activity"/>
    <property type="evidence" value="ECO:0007669"/>
    <property type="project" value="TreeGrafter"/>
</dbReference>
<evidence type="ECO:0000256" key="7">
    <source>
        <dbReference type="SAM" id="Phobius"/>
    </source>
</evidence>
<feature type="transmembrane region" description="Helical" evidence="7">
    <location>
        <begin position="145"/>
        <end position="167"/>
    </location>
</feature>
<dbReference type="GO" id="GO:0005886">
    <property type="term" value="C:plasma membrane"/>
    <property type="evidence" value="ECO:0007669"/>
    <property type="project" value="UniProtKB-SubCell"/>
</dbReference>
<keyword evidence="6 7" id="KW-0472">Membrane</keyword>
<evidence type="ECO:0000256" key="2">
    <source>
        <dbReference type="ARBA" id="ARBA00007928"/>
    </source>
</evidence>
<keyword evidence="4 7" id="KW-0812">Transmembrane</keyword>
<comment type="similarity">
    <text evidence="2">Belongs to the Rht family.</text>
</comment>
<dbReference type="InterPro" id="IPR001123">
    <property type="entry name" value="LeuE-type"/>
</dbReference>
<dbReference type="Pfam" id="PF01810">
    <property type="entry name" value="LysE"/>
    <property type="match status" value="1"/>
</dbReference>
<keyword evidence="5 7" id="KW-1133">Transmembrane helix</keyword>
<keyword evidence="3" id="KW-1003">Cell membrane</keyword>
<dbReference type="AlphaFoldDB" id="A0A2T0X3A3"/>
<dbReference type="OrthoDB" id="9804822at2"/>
<comment type="caution">
    <text evidence="8">The sequence shown here is derived from an EMBL/GenBank/DDBJ whole genome shotgun (WGS) entry which is preliminary data.</text>
</comment>
<evidence type="ECO:0000256" key="6">
    <source>
        <dbReference type="ARBA" id="ARBA00023136"/>
    </source>
</evidence>
<feature type="transmembrane region" description="Helical" evidence="7">
    <location>
        <begin position="116"/>
        <end position="133"/>
    </location>
</feature>
<comment type="subcellular location">
    <subcellularLocation>
        <location evidence="1">Cell membrane</location>
        <topology evidence="1">Multi-pass membrane protein</topology>
    </subcellularLocation>
</comment>
<dbReference type="EMBL" id="PVTT01000002">
    <property type="protein sequence ID" value="PRY93418.1"/>
    <property type="molecule type" value="Genomic_DNA"/>
</dbReference>
<dbReference type="PANTHER" id="PTHR30086">
    <property type="entry name" value="ARGININE EXPORTER PROTEIN ARGO"/>
    <property type="match status" value="1"/>
</dbReference>
<proteinExistence type="inferred from homology"/>
<evidence type="ECO:0000256" key="1">
    <source>
        <dbReference type="ARBA" id="ARBA00004651"/>
    </source>
</evidence>
<name>A0A2T0X3A3_9RHOB</name>
<dbReference type="Proteomes" id="UP000238801">
    <property type="component" value="Unassembled WGS sequence"/>
</dbReference>
<protein>
    <submittedName>
        <fullName evidence="8">Threonine/homoserine/homoserine lactone efflux protein</fullName>
    </submittedName>
</protein>
<evidence type="ECO:0000313" key="8">
    <source>
        <dbReference type="EMBL" id="PRY93418.1"/>
    </source>
</evidence>
<feature type="transmembrane region" description="Helical" evidence="7">
    <location>
        <begin position="47"/>
        <end position="68"/>
    </location>
</feature>
<evidence type="ECO:0000256" key="3">
    <source>
        <dbReference type="ARBA" id="ARBA00022475"/>
    </source>
</evidence>
<evidence type="ECO:0000256" key="4">
    <source>
        <dbReference type="ARBA" id="ARBA00022692"/>
    </source>
</evidence>
<evidence type="ECO:0000256" key="5">
    <source>
        <dbReference type="ARBA" id="ARBA00022989"/>
    </source>
</evidence>
<reference evidence="8 9" key="1">
    <citation type="submission" date="2018-03" db="EMBL/GenBank/DDBJ databases">
        <title>Genomic Encyclopedia of Archaeal and Bacterial Type Strains, Phase II (KMG-II): from individual species to whole genera.</title>
        <authorList>
            <person name="Goeker M."/>
        </authorList>
    </citation>
    <scope>NUCLEOTIDE SEQUENCE [LARGE SCALE GENOMIC DNA]</scope>
    <source>
        <strain evidence="8 9">DSM 29318</strain>
    </source>
</reference>
<keyword evidence="9" id="KW-1185">Reference proteome</keyword>
<organism evidence="8 9">
    <name type="scientific">Hasllibacter halocynthiae</name>
    <dbReference type="NCBI Taxonomy" id="595589"/>
    <lineage>
        <taxon>Bacteria</taxon>
        <taxon>Pseudomonadati</taxon>
        <taxon>Pseudomonadota</taxon>
        <taxon>Alphaproteobacteria</taxon>
        <taxon>Rhodobacterales</taxon>
        <taxon>Roseobacteraceae</taxon>
        <taxon>Hasllibacter</taxon>
    </lineage>
</organism>
<dbReference type="PIRSF" id="PIRSF006324">
    <property type="entry name" value="LeuE"/>
    <property type="match status" value="1"/>
</dbReference>
<feature type="transmembrane region" description="Helical" evidence="7">
    <location>
        <begin position="75"/>
        <end position="96"/>
    </location>
</feature>
<dbReference type="RefSeq" id="WP_106161014.1">
    <property type="nucleotide sequence ID" value="NZ_PVTT01000002.1"/>
</dbReference>
<accession>A0A2T0X3A3</accession>
<evidence type="ECO:0000313" key="9">
    <source>
        <dbReference type="Proteomes" id="UP000238801"/>
    </source>
</evidence>
<dbReference type="PANTHER" id="PTHR30086:SF14">
    <property type="entry name" value="HOMOSERINE_HOMOSERINE LACTONE EFFLUX PROTEIN"/>
    <property type="match status" value="1"/>
</dbReference>
<sequence>MDPAFLLTALVVCLVPGTGVVYTVAVTLGRGRRAGLAAAAGCTLGPLPHLAAAILGLAAAMHASALMFQALKWAGVLYLLWLGWGALRGGGALAVAPERRPDPLWRIAGRGTLLNVLNPKLSIFFLALLPPFVDPSGPMAAQMAGLGALFMGITFATFVLYVLLAGWAREAVLASDRVMAWTGRAVAGAMTVLAGRLALERA</sequence>